<name>A0A6S7JZY0_PARCT</name>
<comment type="caution">
    <text evidence="1">The sequence shown here is derived from an EMBL/GenBank/DDBJ whole genome shotgun (WGS) entry which is preliminary data.</text>
</comment>
<dbReference type="PANTHER" id="PTHR33845:SF1">
    <property type="entry name" value="C2H2-TYPE DOMAIN-CONTAINING PROTEIN"/>
    <property type="match status" value="1"/>
</dbReference>
<gene>
    <name evidence="1" type="ORF">PACLA_8A043413</name>
</gene>
<proteinExistence type="predicted"/>
<dbReference type="PROSITE" id="PS00028">
    <property type="entry name" value="ZINC_FINGER_C2H2_1"/>
    <property type="match status" value="1"/>
</dbReference>
<dbReference type="Proteomes" id="UP001152795">
    <property type="component" value="Unassembled WGS sequence"/>
</dbReference>
<dbReference type="SMART" id="SM00355">
    <property type="entry name" value="ZnF_C2H2"/>
    <property type="match status" value="1"/>
</dbReference>
<evidence type="ECO:0000313" key="2">
    <source>
        <dbReference type="Proteomes" id="UP001152795"/>
    </source>
</evidence>
<dbReference type="PANTHER" id="PTHR33845">
    <property type="entry name" value="C2H2-TYPE DOMAIN-CONTAINING PROTEIN"/>
    <property type="match status" value="1"/>
</dbReference>
<reference evidence="1" key="1">
    <citation type="submission" date="2020-04" db="EMBL/GenBank/DDBJ databases">
        <authorList>
            <person name="Alioto T."/>
            <person name="Alioto T."/>
            <person name="Gomez Garrido J."/>
        </authorList>
    </citation>
    <scope>NUCLEOTIDE SEQUENCE</scope>
    <source>
        <strain evidence="1">A484AB</strain>
    </source>
</reference>
<organism evidence="1 2">
    <name type="scientific">Paramuricea clavata</name>
    <name type="common">Red gorgonian</name>
    <name type="synonym">Violescent sea-whip</name>
    <dbReference type="NCBI Taxonomy" id="317549"/>
    <lineage>
        <taxon>Eukaryota</taxon>
        <taxon>Metazoa</taxon>
        <taxon>Cnidaria</taxon>
        <taxon>Anthozoa</taxon>
        <taxon>Octocorallia</taxon>
        <taxon>Malacalcyonacea</taxon>
        <taxon>Plexauridae</taxon>
        <taxon>Paramuricea</taxon>
    </lineage>
</organism>
<protein>
    <submittedName>
        <fullName evidence="1">Transposon Tf2-6 poly</fullName>
    </submittedName>
</protein>
<accession>A0A6S7JZY0</accession>
<dbReference type="PROSITE" id="PS50157">
    <property type="entry name" value="ZINC_FINGER_C2H2_2"/>
    <property type="match status" value="1"/>
</dbReference>
<sequence length="592" mass="67737">MSKVDHFIGFVNRPYFHQDVAFGIRKLKLESGETIEMPNVIRTVTRSTMVAQYQHFCAEQSFDPLSRSTLFRILEVREASQRKSLSGLDNTAVDGSKAFQTMIFIAEQLVNVGVDKSWSTDIENRLNAGKQYLKTDYKVHCQESSSPCADHCRSFSLSDPCDKDFQEKCKHSHVMTCSFCDNIKSVVGDIEEKIKQHSHPLFTKEHQEDLLDDFYEANDHIKAWKAQIMRSANQELAKQNVLRDLDESSVLAVMDWAMKFPQIKYREKQSEWFGKRGMSWHVSSVVSKTDDTEELSVTSYVHLFDQTTQDWFAVASILENLIDHIKSSKPLVRKIFLRSDEAGCYHNNLLITAIQDIAHRTGVAACLQYCNEGHDVCDAQQMHVASKKHLVRGTSISVAKISKSATHLNVIKIKNVSSYHNFEYVENGIKVWKAYGIGKGKKLSNKEIYVTHQEPTAIEVIEPFMESTDGRKLKINTNDSMTEEVQGLFECNEPGCNYVFNSFDQLELHREIGTHSRFIKNESVFDTLRREWAKKFTTIEDNSSTQSVQPSSKSLKNGKTDLQMGWALSKPKTGSIRFSDKIRQYLTFQFDC</sequence>
<dbReference type="EMBL" id="CACRXK020011644">
    <property type="protein sequence ID" value="CAB4021822.1"/>
    <property type="molecule type" value="Genomic_DNA"/>
</dbReference>
<feature type="non-terminal residue" evidence="1">
    <location>
        <position position="1"/>
    </location>
</feature>
<keyword evidence="2" id="KW-1185">Reference proteome</keyword>
<dbReference type="InterPro" id="IPR013087">
    <property type="entry name" value="Znf_C2H2_type"/>
</dbReference>
<dbReference type="AlphaFoldDB" id="A0A6S7JZY0"/>
<dbReference type="OrthoDB" id="5964810at2759"/>
<evidence type="ECO:0000313" key="1">
    <source>
        <dbReference type="EMBL" id="CAB4021822.1"/>
    </source>
</evidence>